<dbReference type="Pfam" id="PF01498">
    <property type="entry name" value="HTH_Tnp_Tc3_2"/>
    <property type="match status" value="1"/>
</dbReference>
<dbReference type="Proteomes" id="UP000887566">
    <property type="component" value="Unplaced"/>
</dbReference>
<dbReference type="GO" id="GO:0015074">
    <property type="term" value="P:DNA integration"/>
    <property type="evidence" value="ECO:0007669"/>
    <property type="project" value="InterPro"/>
</dbReference>
<evidence type="ECO:0000259" key="1">
    <source>
        <dbReference type="Pfam" id="PF01498"/>
    </source>
</evidence>
<dbReference type="InterPro" id="IPR002492">
    <property type="entry name" value="Transposase_Tc1-like"/>
</dbReference>
<dbReference type="Gene3D" id="3.30.420.10">
    <property type="entry name" value="Ribonuclease H-like superfamily/Ribonuclease H"/>
    <property type="match status" value="1"/>
</dbReference>
<dbReference type="InterPro" id="IPR036397">
    <property type="entry name" value="RNaseH_sf"/>
</dbReference>
<name>A0A914WVZ7_9BILA</name>
<proteinExistence type="predicted"/>
<keyword evidence="2" id="KW-1185">Reference proteome</keyword>
<dbReference type="WBParaSite" id="PSAMB.scaffold5477size11604.g26699.t1">
    <property type="protein sequence ID" value="PSAMB.scaffold5477size11604.g26699.t1"/>
    <property type="gene ID" value="PSAMB.scaffold5477size11604.g26699"/>
</dbReference>
<dbReference type="AlphaFoldDB" id="A0A914WVZ7"/>
<dbReference type="InterPro" id="IPR052338">
    <property type="entry name" value="Transposase_5"/>
</dbReference>
<evidence type="ECO:0000313" key="3">
    <source>
        <dbReference type="WBParaSite" id="PSAMB.scaffold5477size11604.g26699.t1"/>
    </source>
</evidence>
<dbReference type="GO" id="GO:0006313">
    <property type="term" value="P:DNA transposition"/>
    <property type="evidence" value="ECO:0007669"/>
    <property type="project" value="InterPro"/>
</dbReference>
<feature type="domain" description="Transposase Tc1-like" evidence="1">
    <location>
        <begin position="3"/>
        <end position="62"/>
    </location>
</feature>
<reference evidence="3" key="1">
    <citation type="submission" date="2022-11" db="UniProtKB">
        <authorList>
            <consortium name="WormBaseParasite"/>
        </authorList>
    </citation>
    <scope>IDENTIFICATION</scope>
</reference>
<evidence type="ECO:0000313" key="2">
    <source>
        <dbReference type="Proteomes" id="UP000887566"/>
    </source>
</evidence>
<dbReference type="GO" id="GO:0003677">
    <property type="term" value="F:DNA binding"/>
    <property type="evidence" value="ECO:0007669"/>
    <property type="project" value="InterPro"/>
</dbReference>
<protein>
    <submittedName>
        <fullName evidence="3">Transposase Tc1-like domain-containing protein</fullName>
    </submittedName>
</protein>
<organism evidence="2 3">
    <name type="scientific">Plectus sambesii</name>
    <dbReference type="NCBI Taxonomy" id="2011161"/>
    <lineage>
        <taxon>Eukaryota</taxon>
        <taxon>Metazoa</taxon>
        <taxon>Ecdysozoa</taxon>
        <taxon>Nematoda</taxon>
        <taxon>Chromadorea</taxon>
        <taxon>Plectida</taxon>
        <taxon>Plectina</taxon>
        <taxon>Plectoidea</taxon>
        <taxon>Plectidae</taxon>
        <taxon>Plectus</taxon>
    </lineage>
</organism>
<sequence length="170" mass="19881">MKKSSREISIKLVAKHNIRLAPRTVRLRLNQQGLFRQVARKKPLVSVTNHRRHLQFARAHLHWTADDWRQVTFSNEKKFNCIGSDGRVYFRRRRGEAFAPQCLRPTIKGGGGSIMIWGCFSRNGFSPVHRFQGIMDGLMYKDILRDVLLPHSVDHLPLNWVFQQDNDLKH</sequence>
<dbReference type="PANTHER" id="PTHR23022">
    <property type="entry name" value="TRANSPOSABLE ELEMENT-RELATED"/>
    <property type="match status" value="1"/>
</dbReference>
<accession>A0A914WVZ7</accession>
<dbReference type="PANTHER" id="PTHR23022:SF135">
    <property type="entry name" value="SI:DKEY-77F5.3"/>
    <property type="match status" value="1"/>
</dbReference>